<evidence type="ECO:0000256" key="2">
    <source>
        <dbReference type="ARBA" id="ARBA00022821"/>
    </source>
</evidence>
<feature type="domain" description="R13L1/DRL21-like LRR repeat region" evidence="4">
    <location>
        <begin position="543"/>
        <end position="664"/>
    </location>
</feature>
<feature type="domain" description="NB-ARC" evidence="3">
    <location>
        <begin position="153"/>
        <end position="274"/>
    </location>
</feature>
<dbReference type="PANTHER" id="PTHR36766:SF40">
    <property type="entry name" value="DISEASE RESISTANCE PROTEIN RGA3"/>
    <property type="match status" value="1"/>
</dbReference>
<proteinExistence type="predicted"/>
<dbReference type="Gene3D" id="3.80.10.10">
    <property type="entry name" value="Ribonuclease Inhibitor"/>
    <property type="match status" value="3"/>
</dbReference>
<dbReference type="GO" id="GO:0043531">
    <property type="term" value="F:ADP binding"/>
    <property type="evidence" value="ECO:0007669"/>
    <property type="project" value="InterPro"/>
</dbReference>
<dbReference type="Gene3D" id="1.10.8.430">
    <property type="entry name" value="Helical domain of apoptotic protease-activating factors"/>
    <property type="match status" value="1"/>
</dbReference>
<dbReference type="InterPro" id="IPR056789">
    <property type="entry name" value="LRR_R13L1-DRL21"/>
</dbReference>
<dbReference type="InterPro" id="IPR002182">
    <property type="entry name" value="NB-ARC"/>
</dbReference>
<dbReference type="SUPFAM" id="SSF52540">
    <property type="entry name" value="P-loop containing nucleoside triphosphate hydrolases"/>
    <property type="match status" value="1"/>
</dbReference>
<evidence type="ECO:0000313" key="6">
    <source>
        <dbReference type="Proteomes" id="UP000525078"/>
    </source>
</evidence>
<evidence type="ECO:0000259" key="3">
    <source>
        <dbReference type="Pfam" id="PF00931"/>
    </source>
</evidence>
<keyword evidence="2" id="KW-0611">Plant defense</keyword>
<evidence type="ECO:0000259" key="4">
    <source>
        <dbReference type="Pfam" id="PF25019"/>
    </source>
</evidence>
<dbReference type="SUPFAM" id="SSF52047">
    <property type="entry name" value="RNI-like"/>
    <property type="match status" value="1"/>
</dbReference>
<gene>
    <name evidence="5" type="ORF">F8388_016841</name>
</gene>
<protein>
    <submittedName>
        <fullName evidence="5">Uncharacterized protein</fullName>
    </submittedName>
</protein>
<evidence type="ECO:0000256" key="1">
    <source>
        <dbReference type="ARBA" id="ARBA00022614"/>
    </source>
</evidence>
<accession>A0A7J6ERJ9</accession>
<dbReference type="GO" id="GO:0006952">
    <property type="term" value="P:defense response"/>
    <property type="evidence" value="ECO:0007669"/>
    <property type="project" value="UniProtKB-KW"/>
</dbReference>
<reference evidence="5 6" key="1">
    <citation type="journal article" date="2020" name="bioRxiv">
        <title>Sequence and annotation of 42 cannabis genomes reveals extensive copy number variation in cannabinoid synthesis and pathogen resistance genes.</title>
        <authorList>
            <person name="Mckernan K.J."/>
            <person name="Helbert Y."/>
            <person name="Kane L.T."/>
            <person name="Ebling H."/>
            <person name="Zhang L."/>
            <person name="Liu B."/>
            <person name="Eaton Z."/>
            <person name="Mclaughlin S."/>
            <person name="Kingan S."/>
            <person name="Baybayan P."/>
            <person name="Concepcion G."/>
            <person name="Jordan M."/>
            <person name="Riva A."/>
            <person name="Barbazuk W."/>
            <person name="Harkins T."/>
        </authorList>
    </citation>
    <scope>NUCLEOTIDE SEQUENCE [LARGE SCALE GENOMIC DNA]</scope>
    <source>
        <strain evidence="6">cv. Jamaican Lion 4</strain>
        <tissue evidence="5">Leaf</tissue>
    </source>
</reference>
<dbReference type="AlphaFoldDB" id="A0A7J6ERJ9"/>
<comment type="caution">
    <text evidence="5">The sequence shown here is derived from an EMBL/GenBank/DDBJ whole genome shotgun (WGS) entry which is preliminary data.</text>
</comment>
<dbReference type="Pfam" id="PF25019">
    <property type="entry name" value="LRR_R13L1-DRL21"/>
    <property type="match status" value="1"/>
</dbReference>
<dbReference type="SUPFAM" id="SSF52058">
    <property type="entry name" value="L domain-like"/>
    <property type="match status" value="1"/>
</dbReference>
<dbReference type="Gene3D" id="3.40.50.300">
    <property type="entry name" value="P-loop containing nucleotide triphosphate hydrolases"/>
    <property type="match status" value="1"/>
</dbReference>
<dbReference type="PRINTS" id="PR00364">
    <property type="entry name" value="DISEASERSIST"/>
</dbReference>
<evidence type="ECO:0000313" key="5">
    <source>
        <dbReference type="EMBL" id="KAF4361032.1"/>
    </source>
</evidence>
<dbReference type="InterPro" id="IPR027417">
    <property type="entry name" value="P-loop_NTPase"/>
</dbReference>
<dbReference type="InterPro" id="IPR042197">
    <property type="entry name" value="Apaf_helical"/>
</dbReference>
<organism evidence="5 6">
    <name type="scientific">Cannabis sativa</name>
    <name type="common">Hemp</name>
    <name type="synonym">Marijuana</name>
    <dbReference type="NCBI Taxonomy" id="3483"/>
    <lineage>
        <taxon>Eukaryota</taxon>
        <taxon>Viridiplantae</taxon>
        <taxon>Streptophyta</taxon>
        <taxon>Embryophyta</taxon>
        <taxon>Tracheophyta</taxon>
        <taxon>Spermatophyta</taxon>
        <taxon>Magnoliopsida</taxon>
        <taxon>eudicotyledons</taxon>
        <taxon>Gunneridae</taxon>
        <taxon>Pentapetalae</taxon>
        <taxon>rosids</taxon>
        <taxon>fabids</taxon>
        <taxon>Rosales</taxon>
        <taxon>Cannabaceae</taxon>
        <taxon>Cannabis</taxon>
    </lineage>
</organism>
<name>A0A7J6ERJ9_CANSA</name>
<feature type="non-terminal residue" evidence="5">
    <location>
        <position position="910"/>
    </location>
</feature>
<keyword evidence="1" id="KW-0433">Leucine-rich repeat</keyword>
<dbReference type="EMBL" id="JAATIP010000196">
    <property type="protein sequence ID" value="KAF4361032.1"/>
    <property type="molecule type" value="Genomic_DNA"/>
</dbReference>
<dbReference type="Proteomes" id="UP000525078">
    <property type="component" value="Unassembled WGS sequence"/>
</dbReference>
<dbReference type="InterPro" id="IPR032675">
    <property type="entry name" value="LRR_dom_sf"/>
</dbReference>
<dbReference type="PANTHER" id="PTHR36766">
    <property type="entry name" value="PLANT BROAD-SPECTRUM MILDEW RESISTANCE PROTEIN RPW8"/>
    <property type="match status" value="1"/>
</dbReference>
<dbReference type="Pfam" id="PF00931">
    <property type="entry name" value="NB-ARC"/>
    <property type="match status" value="1"/>
</dbReference>
<sequence>MAEGNLVGVVDRIQRLLECLDLKDITEKQRLDEIKKDFSMLRGSFDDAELKKKLYSDKLLLKDSLADVDDLLTKMLALTWRTRHVSAPKKLIMMMKMMMNTTTAFFNSISSKMDNAMQIVKQLQNSSVPEAEAEAEEEQRGNVGGEIIVVGRDHHLAQITEKLLKKDDDDGEDKNVMVIPIVGIGGVGKTIIAMLICDDQRVKSHFDLTIWVSLGVAFDVKAIMKQIISFITHNYPTISDFKELQALVFSEIRRKRFLLVLDDVPPNVDEQSWKVAEITGKNQLYHLEELHEKEAWLLFQKVAVREEEELTDPEMIEIGQGIAKRCRGIPLLITAIGSLLRIKKTKQEWKSMPNLMHDLAKQIAGKAYATLILKEDRIDDATLVRHISIPSSDLKRIRSLFLPWQYQRAIEGGSSQSICDVIPKFEWLRMLDLHNTGIKKLPDSISELKLLCYLDLSQNGDIKALPKSICGLYFLQTLKLNHCSNLQTLPRGITRLFNLRHLENKSCHCLTQMPKGLSQLSNLRTLSEFGLSKDNSSKPNGKLDELSCLNYLRGEIKIKNLRNPKDDKTAAANMKGKKDVLSLILIWDINSSVNEADCEEALEDLEPHPNLRELSISTYGGSKFSSWLPLLKNLVKLSISRCNRCNCLPRLDQLTNLQVLVVDELMNLEYIMDETPSSTTTWFSSLKELRLTNLPQLKGWCKDNSCENATFSCLSRLVVEDCPCLTSMPLFPCLEELLVLKNTISRFHVSRPKPISSTVALDSTLKTPVPTPQNISSSSTTTAIVTPLSKLRTLHIIDMPNSDPNMWKSLHSLRSVTLDNVADINDYLKGGLRQVTSLQQLHILRCYNLVEIESWIDDFKTLSKISIKLCPQLRIPHDRIDLITSSNVKVEHCPRVTHIERVLQDQLHMI</sequence>